<organism evidence="2 3">
    <name type="scientific">Halomarina oriensis</name>
    <dbReference type="NCBI Taxonomy" id="671145"/>
    <lineage>
        <taxon>Archaea</taxon>
        <taxon>Methanobacteriati</taxon>
        <taxon>Methanobacteriota</taxon>
        <taxon>Stenosarchaea group</taxon>
        <taxon>Halobacteria</taxon>
        <taxon>Halobacteriales</taxon>
        <taxon>Natronomonadaceae</taxon>
        <taxon>Halomarina</taxon>
    </lineage>
</organism>
<dbReference type="Proteomes" id="UP000451471">
    <property type="component" value="Unassembled WGS sequence"/>
</dbReference>
<sequence>MTDSDSGYDYDREAIHGALRGLATVRLSGPVTVESLTWETGNFHVVAFHTIDATYPFAAEVRGEADGQPFYRERLRFATDGPHEGWIRHEVVRRRCGRTGGRVVHSERVGGYTPDWPVPLDTDDEGDERGFGYPHQGRFA</sequence>
<dbReference type="RefSeq" id="WP_158206124.1">
    <property type="nucleotide sequence ID" value="NZ_WSZK01000036.1"/>
</dbReference>
<accession>A0A6B0GXG7</accession>
<reference evidence="2 3" key="1">
    <citation type="submission" date="2019-12" db="EMBL/GenBank/DDBJ databases">
        <title>Halocatena pleomorpha gen. nov. sp. nov., an extremely halophilic archaeon of family Halobacteriaceae isolated from saltpan soil.</title>
        <authorList>
            <person name="Pal Y."/>
            <person name="Verma A."/>
            <person name="Krishnamurthi S."/>
            <person name="Kumar P."/>
        </authorList>
    </citation>
    <scope>NUCLEOTIDE SEQUENCE [LARGE SCALE GENOMIC DNA]</scope>
    <source>
        <strain evidence="2 3">JCM 16495</strain>
    </source>
</reference>
<proteinExistence type="predicted"/>
<dbReference type="OrthoDB" id="350585at2157"/>
<dbReference type="EMBL" id="WSZK01000036">
    <property type="protein sequence ID" value="MWG36468.1"/>
    <property type="molecule type" value="Genomic_DNA"/>
</dbReference>
<dbReference type="AlphaFoldDB" id="A0A6B0GXG7"/>
<protein>
    <submittedName>
        <fullName evidence="2">Uncharacterized protein</fullName>
    </submittedName>
</protein>
<evidence type="ECO:0000313" key="3">
    <source>
        <dbReference type="Proteomes" id="UP000451471"/>
    </source>
</evidence>
<evidence type="ECO:0000313" key="2">
    <source>
        <dbReference type="EMBL" id="MWG36468.1"/>
    </source>
</evidence>
<gene>
    <name evidence="2" type="ORF">GQS65_18590</name>
</gene>
<name>A0A6B0GXG7_9EURY</name>
<comment type="caution">
    <text evidence="2">The sequence shown here is derived from an EMBL/GenBank/DDBJ whole genome shotgun (WGS) entry which is preliminary data.</text>
</comment>
<feature type="region of interest" description="Disordered" evidence="1">
    <location>
        <begin position="114"/>
        <end position="140"/>
    </location>
</feature>
<keyword evidence="3" id="KW-1185">Reference proteome</keyword>
<evidence type="ECO:0000256" key="1">
    <source>
        <dbReference type="SAM" id="MobiDB-lite"/>
    </source>
</evidence>